<dbReference type="PANTHER" id="PTHR15239:SF6">
    <property type="entry name" value="RIBOSOME QUALITY CONTROL COMPLEX SUBUNIT NEMF"/>
    <property type="match status" value="1"/>
</dbReference>
<evidence type="ECO:0000313" key="3">
    <source>
        <dbReference type="EMBL" id="QLY39360.1"/>
    </source>
</evidence>
<evidence type="ECO:0000259" key="2">
    <source>
        <dbReference type="Pfam" id="PF05670"/>
    </source>
</evidence>
<dbReference type="EMBL" id="CP051151">
    <property type="protein sequence ID" value="QLY39360.1"/>
    <property type="molecule type" value="Genomic_DNA"/>
</dbReference>
<keyword evidence="1" id="KW-0175">Coiled coil</keyword>
<dbReference type="PANTHER" id="PTHR15239">
    <property type="entry name" value="NUCLEAR EXPORT MEDIATOR FACTOR NEMF"/>
    <property type="match status" value="1"/>
</dbReference>
<dbReference type="Pfam" id="PF05670">
    <property type="entry name" value="NFACT-R_1"/>
    <property type="match status" value="1"/>
</dbReference>
<sequence>MDGEYMSIDGRFIKYLSKELNQELISGRIQKISQISHSDFLFIVRVQAENKNLYLSLSTANSRIHLIDKNLNQFDQPGGFCMFLRKHIEGGTIQSINSLNNDRIIEIKTLNVNDLGDQTNYYLFIELFGRYANLIITDNNKQILNAYKHIHPFEDIDRTIVNGAHYLLPNDNKIDPEDLVSIEKFFSQDNLNYRDIINALRGISPLLAQHIIKEAHHKSSEMYLVYKEILNQPINPTLELKDRSHFYYLDIFQNPKRHFKSISALLEFYYYEQTDKEKVKQIHKYLSQFSKNQVNKYKNKLENLSKDLKKAKQNDIYRMKADLLIQDQHKIQATDYEYIGFSYELNQELSVELDRKKSVIENANQYYKKYKKLKSAIEHLNKQIILTKHELNYFINLKDQINNNYNYQDLDEIKEELITLKYLAQKKSKKTNKAAKLNYDTYIFNEQTKIYVGKNNLQNNYLTHKLAHKNDMWFHVQNQSGSHVIVHGDSLTEETIRHAANLAAYFSKSKMSGSVAVDYTLVKNIKKIPGELGSYVSYSNQKTIYIDPDETKISELKKIK</sequence>
<organism evidence="3 4">
    <name type="scientific">Hujiaoplasma nucleasis</name>
    <dbReference type="NCBI Taxonomy" id="2725268"/>
    <lineage>
        <taxon>Bacteria</taxon>
        <taxon>Bacillati</taxon>
        <taxon>Mycoplasmatota</taxon>
        <taxon>Mollicutes</taxon>
        <taxon>Candidatus Izemoplasmatales</taxon>
        <taxon>Hujiaoplasmataceae</taxon>
        <taxon>Hujiaoplasma</taxon>
    </lineage>
</organism>
<evidence type="ECO:0000313" key="4">
    <source>
        <dbReference type="Proteomes" id="UP000512167"/>
    </source>
</evidence>
<keyword evidence="4" id="KW-1185">Reference proteome</keyword>
<dbReference type="GO" id="GO:0072344">
    <property type="term" value="P:rescue of stalled ribosome"/>
    <property type="evidence" value="ECO:0007669"/>
    <property type="project" value="TreeGrafter"/>
</dbReference>
<proteinExistence type="predicted"/>
<protein>
    <submittedName>
        <fullName evidence="3">Fibronectin-binding domain-containing protein</fullName>
    </submittedName>
</protein>
<dbReference type="Pfam" id="PF05833">
    <property type="entry name" value="NFACT_N"/>
    <property type="match status" value="1"/>
</dbReference>
<dbReference type="Proteomes" id="UP000512167">
    <property type="component" value="Chromosome"/>
</dbReference>
<gene>
    <name evidence="3" type="ORF">HF295_00195</name>
</gene>
<reference evidence="3 4" key="1">
    <citation type="submission" date="2020-04" db="EMBL/GenBank/DDBJ databases">
        <authorList>
            <person name="Zheng R.K."/>
            <person name="Sun C.M."/>
        </authorList>
    </citation>
    <scope>NUCLEOTIDE SEQUENCE [LARGE SCALE GENOMIC DNA]</scope>
    <source>
        <strain evidence="4">zrk29</strain>
    </source>
</reference>
<dbReference type="Gene3D" id="2.30.310.10">
    <property type="entry name" value="ibrinogen binding protein from staphylococcus aureus domain"/>
    <property type="match status" value="1"/>
</dbReference>
<dbReference type="GO" id="GO:1990112">
    <property type="term" value="C:RQC complex"/>
    <property type="evidence" value="ECO:0007669"/>
    <property type="project" value="TreeGrafter"/>
</dbReference>
<dbReference type="InterPro" id="IPR051608">
    <property type="entry name" value="RQC_Subunit_NEMF"/>
</dbReference>
<dbReference type="GO" id="GO:0000049">
    <property type="term" value="F:tRNA binding"/>
    <property type="evidence" value="ECO:0007669"/>
    <property type="project" value="TreeGrafter"/>
</dbReference>
<accession>A0A7L6MZE4</accession>
<feature type="coiled-coil region" evidence="1">
    <location>
        <begin position="363"/>
        <end position="390"/>
    </location>
</feature>
<dbReference type="InterPro" id="IPR008532">
    <property type="entry name" value="NFACT_RNA-bd"/>
</dbReference>
<dbReference type="RefSeq" id="WP_312031826.1">
    <property type="nucleotide sequence ID" value="NZ_CP051151.1"/>
</dbReference>
<dbReference type="KEGG" id="tbk:HF295_00195"/>
<dbReference type="GO" id="GO:0043023">
    <property type="term" value="F:ribosomal large subunit binding"/>
    <property type="evidence" value="ECO:0007669"/>
    <property type="project" value="TreeGrafter"/>
</dbReference>
<feature type="coiled-coil region" evidence="1">
    <location>
        <begin position="287"/>
        <end position="314"/>
    </location>
</feature>
<evidence type="ECO:0000256" key="1">
    <source>
        <dbReference type="SAM" id="Coils"/>
    </source>
</evidence>
<dbReference type="AlphaFoldDB" id="A0A7L6MZE4"/>
<feature type="domain" description="NFACT RNA-binding" evidence="2">
    <location>
        <begin position="445"/>
        <end position="530"/>
    </location>
</feature>
<name>A0A7L6MZE4_9MOLU</name>